<organism evidence="1 2">
    <name type="scientific">Plakobranchus ocellatus</name>
    <dbReference type="NCBI Taxonomy" id="259542"/>
    <lineage>
        <taxon>Eukaryota</taxon>
        <taxon>Metazoa</taxon>
        <taxon>Spiralia</taxon>
        <taxon>Lophotrochozoa</taxon>
        <taxon>Mollusca</taxon>
        <taxon>Gastropoda</taxon>
        <taxon>Heterobranchia</taxon>
        <taxon>Euthyneura</taxon>
        <taxon>Panpulmonata</taxon>
        <taxon>Sacoglossa</taxon>
        <taxon>Placobranchoidea</taxon>
        <taxon>Plakobranchidae</taxon>
        <taxon>Plakobranchus</taxon>
    </lineage>
</organism>
<keyword evidence="2" id="KW-1185">Reference proteome</keyword>
<dbReference type="EMBL" id="BLXT01001244">
    <property type="protein sequence ID" value="GFN83828.1"/>
    <property type="molecule type" value="Genomic_DNA"/>
</dbReference>
<accession>A0AAV3YP56</accession>
<dbReference type="AlphaFoldDB" id="A0AAV3YP56"/>
<sequence length="105" mass="12290">MAGVDHFDQLKGNNNYPHKALKWYFCVFHCLKEVDLINGLICYRQKDPAMTAKKFRYYVLNALIKDQVVRRNSTAVATAPNLEERLIGRHFIRSYENKNTNQTVL</sequence>
<evidence type="ECO:0000313" key="1">
    <source>
        <dbReference type="EMBL" id="GFN83828.1"/>
    </source>
</evidence>
<name>A0AAV3YP56_9GAST</name>
<reference evidence="1 2" key="1">
    <citation type="journal article" date="2021" name="Elife">
        <title>Chloroplast acquisition without the gene transfer in kleptoplastic sea slugs, Plakobranchus ocellatus.</title>
        <authorList>
            <person name="Maeda T."/>
            <person name="Takahashi S."/>
            <person name="Yoshida T."/>
            <person name="Shimamura S."/>
            <person name="Takaki Y."/>
            <person name="Nagai Y."/>
            <person name="Toyoda A."/>
            <person name="Suzuki Y."/>
            <person name="Arimoto A."/>
            <person name="Ishii H."/>
            <person name="Satoh N."/>
            <person name="Nishiyama T."/>
            <person name="Hasebe M."/>
            <person name="Maruyama T."/>
            <person name="Minagawa J."/>
            <person name="Obokata J."/>
            <person name="Shigenobu S."/>
        </authorList>
    </citation>
    <scope>NUCLEOTIDE SEQUENCE [LARGE SCALE GENOMIC DNA]</scope>
</reference>
<proteinExistence type="predicted"/>
<dbReference type="Proteomes" id="UP000735302">
    <property type="component" value="Unassembled WGS sequence"/>
</dbReference>
<comment type="caution">
    <text evidence="1">The sequence shown here is derived from an EMBL/GenBank/DDBJ whole genome shotgun (WGS) entry which is preliminary data.</text>
</comment>
<gene>
    <name evidence="1" type="ORF">PoB_001033400</name>
</gene>
<evidence type="ECO:0000313" key="2">
    <source>
        <dbReference type="Proteomes" id="UP000735302"/>
    </source>
</evidence>
<protein>
    <submittedName>
        <fullName evidence="1">Uncharacterized protein</fullName>
    </submittedName>
</protein>